<dbReference type="PANTHER" id="PTHR12042">
    <property type="entry name" value="LACTOSYLCERAMIDE 4-ALPHA-GALACTOSYLTRANSFERASE ALPHA- 1,4-GALACTOSYLTRANSFERASE"/>
    <property type="match status" value="1"/>
</dbReference>
<feature type="transmembrane region" description="Helical" evidence="7">
    <location>
        <begin position="20"/>
        <end position="37"/>
    </location>
</feature>
<evidence type="ECO:0000313" key="10">
    <source>
        <dbReference type="Proteomes" id="UP000037510"/>
    </source>
</evidence>
<reference evidence="9 10" key="1">
    <citation type="journal article" date="2015" name="Genome Biol. Evol.">
        <title>The genome of winter moth (Operophtera brumata) provides a genomic perspective on sexual dimorphism and phenology.</title>
        <authorList>
            <person name="Derks M.F."/>
            <person name="Smit S."/>
            <person name="Salis L."/>
            <person name="Schijlen E."/>
            <person name="Bossers A."/>
            <person name="Mateman C."/>
            <person name="Pijl A.S."/>
            <person name="de Ridder D."/>
            <person name="Groenen M.A."/>
            <person name="Visser M.E."/>
            <person name="Megens H.J."/>
        </authorList>
    </citation>
    <scope>NUCLEOTIDE SEQUENCE [LARGE SCALE GENOMIC DNA]</scope>
    <source>
        <strain evidence="9">WM2013NL</strain>
        <tissue evidence="9">Head and thorax</tissue>
    </source>
</reference>
<evidence type="ECO:0000256" key="6">
    <source>
        <dbReference type="ARBA" id="ARBA00023136"/>
    </source>
</evidence>
<evidence type="ECO:0000256" key="7">
    <source>
        <dbReference type="SAM" id="Phobius"/>
    </source>
</evidence>
<dbReference type="InterPro" id="IPR051981">
    <property type="entry name" value="Glycosyltransf_32"/>
</dbReference>
<keyword evidence="7" id="KW-1133">Transmembrane helix</keyword>
<dbReference type="SUPFAM" id="SSF53448">
    <property type="entry name" value="Nucleotide-diphospho-sugar transferases"/>
    <property type="match status" value="1"/>
</dbReference>
<dbReference type="InterPro" id="IPR007652">
    <property type="entry name" value="A1-4-GlycosylTfrase_dom"/>
</dbReference>
<dbReference type="InterPro" id="IPR007577">
    <property type="entry name" value="GlycoTrfase_DXD_sugar-bd_CS"/>
</dbReference>
<keyword evidence="7" id="KW-0812">Transmembrane</keyword>
<evidence type="ECO:0000256" key="1">
    <source>
        <dbReference type="ARBA" id="ARBA00004323"/>
    </source>
</evidence>
<protein>
    <submittedName>
        <fullName evidence="9">Putative Lactosylceramide 4-alpha-galactosyltransferase</fullName>
    </submittedName>
</protein>
<comment type="similarity">
    <text evidence="2">Belongs to the glycosyltransferase 32 family.</text>
</comment>
<proteinExistence type="inferred from homology"/>
<organism evidence="9 10">
    <name type="scientific">Operophtera brumata</name>
    <name type="common">Winter moth</name>
    <name type="synonym">Phalaena brumata</name>
    <dbReference type="NCBI Taxonomy" id="104452"/>
    <lineage>
        <taxon>Eukaryota</taxon>
        <taxon>Metazoa</taxon>
        <taxon>Ecdysozoa</taxon>
        <taxon>Arthropoda</taxon>
        <taxon>Hexapoda</taxon>
        <taxon>Insecta</taxon>
        <taxon>Pterygota</taxon>
        <taxon>Neoptera</taxon>
        <taxon>Endopterygota</taxon>
        <taxon>Lepidoptera</taxon>
        <taxon>Glossata</taxon>
        <taxon>Ditrysia</taxon>
        <taxon>Geometroidea</taxon>
        <taxon>Geometridae</taxon>
        <taxon>Larentiinae</taxon>
        <taxon>Operophtera</taxon>
    </lineage>
</organism>
<evidence type="ECO:0000259" key="8">
    <source>
        <dbReference type="Pfam" id="PF04572"/>
    </source>
</evidence>
<name>A0A0L7L1X8_OPEBR</name>
<dbReference type="STRING" id="104452.A0A0L7L1X8"/>
<gene>
    <name evidence="9" type="ORF">OBRU01_17461</name>
</gene>
<dbReference type="Pfam" id="PF04488">
    <property type="entry name" value="Gly_transf_sug"/>
    <property type="match status" value="1"/>
</dbReference>
<sequence>MYTKVIYKENISRKVKRHKVILTFIVVTASFLLVLSTDLSPDLYFINFGTVEDVSCHYAVTGDALEPIDTHFAPASNSIFFHETSCRGGLNSRQACSIESAARAHPGRTIYVLFSAPINKISLEDIIMELLKKFSNIKFRRVHLVEYAKGTPLELLVEGGALNRTRWPISHTSDVLRFLTLYKWGGVYLDLDTVVAKSLDGLPKNWAARENDASELFYPVGADHPEEFFEPAELPGQDAYIYHIWNRQTKHLKVERNSPYAKLAKRHCPVVYETFREFFGS</sequence>
<dbReference type="EMBL" id="JTDY01003510">
    <property type="protein sequence ID" value="KOB69440.1"/>
    <property type="molecule type" value="Genomic_DNA"/>
</dbReference>
<keyword evidence="3 9" id="KW-0328">Glycosyltransferase</keyword>
<dbReference type="Pfam" id="PF04572">
    <property type="entry name" value="Gb3_synth"/>
    <property type="match status" value="1"/>
</dbReference>
<dbReference type="Gene3D" id="3.90.550.20">
    <property type="match status" value="1"/>
</dbReference>
<dbReference type="Proteomes" id="UP000037510">
    <property type="component" value="Unassembled WGS sequence"/>
</dbReference>
<keyword evidence="5" id="KW-0333">Golgi apparatus</keyword>
<feature type="domain" description="Alpha 1,4-glycosyltransferase" evidence="8">
    <location>
        <begin position="214"/>
        <end position="274"/>
    </location>
</feature>
<dbReference type="AlphaFoldDB" id="A0A0L7L1X8"/>
<keyword evidence="4 9" id="KW-0808">Transferase</keyword>
<comment type="subcellular location">
    <subcellularLocation>
        <location evidence="1">Golgi apparatus membrane</location>
        <topology evidence="1">Single-pass type II membrane protein</topology>
    </subcellularLocation>
</comment>
<comment type="caution">
    <text evidence="9">The sequence shown here is derived from an EMBL/GenBank/DDBJ whole genome shotgun (WGS) entry which is preliminary data.</text>
</comment>
<dbReference type="GO" id="GO:0006688">
    <property type="term" value="P:glycosphingolipid biosynthetic process"/>
    <property type="evidence" value="ECO:0007669"/>
    <property type="project" value="TreeGrafter"/>
</dbReference>
<dbReference type="GO" id="GO:0000139">
    <property type="term" value="C:Golgi membrane"/>
    <property type="evidence" value="ECO:0007669"/>
    <property type="project" value="UniProtKB-SubCell"/>
</dbReference>
<dbReference type="InterPro" id="IPR029044">
    <property type="entry name" value="Nucleotide-diphossugar_trans"/>
</dbReference>
<evidence type="ECO:0000313" key="9">
    <source>
        <dbReference type="EMBL" id="KOB69440.1"/>
    </source>
</evidence>
<evidence type="ECO:0000256" key="4">
    <source>
        <dbReference type="ARBA" id="ARBA00022679"/>
    </source>
</evidence>
<dbReference type="GO" id="GO:0016758">
    <property type="term" value="F:hexosyltransferase activity"/>
    <property type="evidence" value="ECO:0007669"/>
    <property type="project" value="UniProtKB-ARBA"/>
</dbReference>
<evidence type="ECO:0000256" key="5">
    <source>
        <dbReference type="ARBA" id="ARBA00023034"/>
    </source>
</evidence>
<dbReference type="PANTHER" id="PTHR12042:SF21">
    <property type="entry name" value="ALPHA1,4-GALACTOSYLTRANSFERASE 1-RELATED"/>
    <property type="match status" value="1"/>
</dbReference>
<evidence type="ECO:0000256" key="2">
    <source>
        <dbReference type="ARBA" id="ARBA00009003"/>
    </source>
</evidence>
<accession>A0A0L7L1X8</accession>
<keyword evidence="10" id="KW-1185">Reference proteome</keyword>
<keyword evidence="6 7" id="KW-0472">Membrane</keyword>
<evidence type="ECO:0000256" key="3">
    <source>
        <dbReference type="ARBA" id="ARBA00022676"/>
    </source>
</evidence>